<dbReference type="EMBL" id="CAJNOJ010000051">
    <property type="protein sequence ID" value="CAF0965729.1"/>
    <property type="molecule type" value="Genomic_DNA"/>
</dbReference>
<evidence type="ECO:0000313" key="1">
    <source>
        <dbReference type="EMBL" id="CAF0965729.1"/>
    </source>
</evidence>
<dbReference type="AlphaFoldDB" id="A0A814E8K9"/>
<dbReference type="OrthoDB" id="9994404at2759"/>
<reference evidence="1" key="1">
    <citation type="submission" date="2021-02" db="EMBL/GenBank/DDBJ databases">
        <authorList>
            <person name="Nowell W R."/>
        </authorList>
    </citation>
    <scope>NUCLEOTIDE SEQUENCE</scope>
</reference>
<evidence type="ECO:0000313" key="2">
    <source>
        <dbReference type="Proteomes" id="UP000663852"/>
    </source>
</evidence>
<accession>A0A814E8K9</accession>
<proteinExistence type="predicted"/>
<name>A0A814E8K9_ADIRI</name>
<dbReference type="Proteomes" id="UP000663852">
    <property type="component" value="Unassembled WGS sequence"/>
</dbReference>
<sequence length="135" mass="15641">MTSSFLTSYDETSHAILFLIISYQLLFIFRSENTYGWSNQLHIVNNSDYNGALIPCEYCQQGIEWDDYDRHIKLCQEDAHRKLVQKSQHGHWSPVTAISHSIQKIKCMFCSTSMSSNGISSHQMHCTKNPHRNNN</sequence>
<organism evidence="1 2">
    <name type="scientific">Adineta ricciae</name>
    <name type="common">Rotifer</name>
    <dbReference type="NCBI Taxonomy" id="249248"/>
    <lineage>
        <taxon>Eukaryota</taxon>
        <taxon>Metazoa</taxon>
        <taxon>Spiralia</taxon>
        <taxon>Gnathifera</taxon>
        <taxon>Rotifera</taxon>
        <taxon>Eurotatoria</taxon>
        <taxon>Bdelloidea</taxon>
        <taxon>Adinetida</taxon>
        <taxon>Adinetidae</taxon>
        <taxon>Adineta</taxon>
    </lineage>
</organism>
<gene>
    <name evidence="1" type="ORF">EDS130_LOCUS13111</name>
</gene>
<comment type="caution">
    <text evidence="1">The sequence shown here is derived from an EMBL/GenBank/DDBJ whole genome shotgun (WGS) entry which is preliminary data.</text>
</comment>
<protein>
    <submittedName>
        <fullName evidence="1">Uncharacterized protein</fullName>
    </submittedName>
</protein>